<dbReference type="RefSeq" id="WP_182554263.1">
    <property type="nucleotide sequence ID" value="NZ_BPRF01000005.1"/>
</dbReference>
<evidence type="ECO:0000256" key="1">
    <source>
        <dbReference type="SAM" id="MobiDB-lite"/>
    </source>
</evidence>
<organism evidence="2 3">
    <name type="scientific">Methylorubrum thiocyanatum</name>
    <dbReference type="NCBI Taxonomy" id="47958"/>
    <lineage>
        <taxon>Bacteria</taxon>
        <taxon>Pseudomonadati</taxon>
        <taxon>Pseudomonadota</taxon>
        <taxon>Alphaproteobacteria</taxon>
        <taxon>Hyphomicrobiales</taxon>
        <taxon>Methylobacteriaceae</taxon>
        <taxon>Methylorubrum</taxon>
    </lineage>
</organism>
<evidence type="ECO:0000313" key="2">
    <source>
        <dbReference type="EMBL" id="MBA8912078.1"/>
    </source>
</evidence>
<dbReference type="EMBL" id="JACJIB010000002">
    <property type="protein sequence ID" value="MBA8912078.1"/>
    <property type="molecule type" value="Genomic_DNA"/>
</dbReference>
<name>A0AA40S084_9HYPH</name>
<dbReference type="Proteomes" id="UP000543554">
    <property type="component" value="Unassembled WGS sequence"/>
</dbReference>
<proteinExistence type="predicted"/>
<accession>A0AA40S084</accession>
<sequence>MSDPDAEVWSHTFEPGPDFTLEVRSIVVGRIYRNDSIPAPPRWYWTITCVRQFVGMLKPSKTDSGFCHTKEEAIEALRAAWALERDWRAEMRKLTAHDNGGMTYWVAMVAWEGYERPAGSTHEKSPEAEAPGRCVDGCG</sequence>
<evidence type="ECO:0000313" key="3">
    <source>
        <dbReference type="Proteomes" id="UP000543554"/>
    </source>
</evidence>
<gene>
    <name evidence="2" type="ORF">HNR51_001146</name>
</gene>
<reference evidence="2 3" key="1">
    <citation type="submission" date="2020-08" db="EMBL/GenBank/DDBJ databases">
        <title>Genomic Encyclopedia of Type Strains, Phase IV (KMG-IV): sequencing the most valuable type-strain genomes for metagenomic binning, comparative biology and taxonomic classification.</title>
        <authorList>
            <person name="Goeker M."/>
        </authorList>
    </citation>
    <scope>NUCLEOTIDE SEQUENCE [LARGE SCALE GENOMIC DNA]</scope>
    <source>
        <strain evidence="2 3">DSM 11490</strain>
    </source>
</reference>
<protein>
    <submittedName>
        <fullName evidence="2">Uncharacterized protein</fullName>
    </submittedName>
</protein>
<keyword evidence="3" id="KW-1185">Reference proteome</keyword>
<dbReference type="AlphaFoldDB" id="A0AA40S084"/>
<comment type="caution">
    <text evidence="2">The sequence shown here is derived from an EMBL/GenBank/DDBJ whole genome shotgun (WGS) entry which is preliminary data.</text>
</comment>
<feature type="region of interest" description="Disordered" evidence="1">
    <location>
        <begin position="117"/>
        <end position="139"/>
    </location>
</feature>